<protein>
    <recommendedName>
        <fullName evidence="3">F420-0:Gamma-glutamyl ligase</fullName>
    </recommendedName>
</protein>
<accession>A0AAW1PNK2</accession>
<keyword evidence="2" id="KW-1185">Reference proteome</keyword>
<comment type="caution">
    <text evidence="1">The sequence shown here is derived from an EMBL/GenBank/DDBJ whole genome shotgun (WGS) entry which is preliminary data.</text>
</comment>
<proteinExistence type="predicted"/>
<dbReference type="Proteomes" id="UP001489004">
    <property type="component" value="Unassembled WGS sequence"/>
</dbReference>
<sequence length="378" mass="41420">MDTAHGLLLTRGAWRWDARQPQLFRLHGYLQFHNTTNKREIFIPEVTASIILLSRGSLDSIQATVKVTPHHDQGNSYPAADSRPRQDGYWSGYILKAECFTVIEVTVSISAASRSFSLADRLTAASLRFDYSSYGPYGQHRHVQHVILPLAFPTRTSRGLWSQVPGRGVQTLPISTHLLCHLDDPVSITRTYVSPHAQPGDVLTIAESPLAIMQGRFRHPHSIKDSWIARRACLLFKPTSSLATAKGMQALVDIAGGWRVVLAVVVGILGRLLGQRGMFYSTAGEQSTLIDDLTGTLPPYDQFIVLGPVRCQETVDAIRDRTGIETAIVDINDLTHITGEVKVLAASSGVDLQLLRAGLLANPAGNADQQTPLVLIRP</sequence>
<dbReference type="EMBL" id="JALJOR010000010">
    <property type="protein sequence ID" value="KAK9810437.1"/>
    <property type="molecule type" value="Genomic_DNA"/>
</dbReference>
<organism evidence="1 2">
    <name type="scientific">[Myrmecia] bisecta</name>
    <dbReference type="NCBI Taxonomy" id="41462"/>
    <lineage>
        <taxon>Eukaryota</taxon>
        <taxon>Viridiplantae</taxon>
        <taxon>Chlorophyta</taxon>
        <taxon>core chlorophytes</taxon>
        <taxon>Trebouxiophyceae</taxon>
        <taxon>Trebouxiales</taxon>
        <taxon>Trebouxiaceae</taxon>
        <taxon>Myrmecia</taxon>
    </lineage>
</organism>
<dbReference type="SUPFAM" id="SSF144010">
    <property type="entry name" value="CofE-like"/>
    <property type="match status" value="1"/>
</dbReference>
<evidence type="ECO:0008006" key="3">
    <source>
        <dbReference type="Google" id="ProtNLM"/>
    </source>
</evidence>
<gene>
    <name evidence="1" type="ORF">WJX72_010760</name>
</gene>
<dbReference type="AlphaFoldDB" id="A0AAW1PNK2"/>
<evidence type="ECO:0000313" key="2">
    <source>
        <dbReference type="Proteomes" id="UP001489004"/>
    </source>
</evidence>
<name>A0AAW1PNK2_9CHLO</name>
<reference evidence="1 2" key="1">
    <citation type="journal article" date="2024" name="Nat. Commun.">
        <title>Phylogenomics reveals the evolutionary origins of lichenization in chlorophyte algae.</title>
        <authorList>
            <person name="Puginier C."/>
            <person name="Libourel C."/>
            <person name="Otte J."/>
            <person name="Skaloud P."/>
            <person name="Haon M."/>
            <person name="Grisel S."/>
            <person name="Petersen M."/>
            <person name="Berrin J.G."/>
            <person name="Delaux P.M."/>
            <person name="Dal Grande F."/>
            <person name="Keller J."/>
        </authorList>
    </citation>
    <scope>NUCLEOTIDE SEQUENCE [LARGE SCALE GENOMIC DNA]</scope>
    <source>
        <strain evidence="1 2">SAG 2043</strain>
    </source>
</reference>
<evidence type="ECO:0000313" key="1">
    <source>
        <dbReference type="EMBL" id="KAK9810437.1"/>
    </source>
</evidence>